<dbReference type="InterPro" id="IPR032631">
    <property type="entry name" value="P-type_ATPase_N"/>
</dbReference>
<feature type="compositionally biased region" description="Basic and acidic residues" evidence="8">
    <location>
        <begin position="714"/>
        <end position="730"/>
    </location>
</feature>
<feature type="transmembrane region" description="Helical" evidence="9">
    <location>
        <begin position="536"/>
        <end position="565"/>
    </location>
</feature>
<dbReference type="InterPro" id="IPR023214">
    <property type="entry name" value="HAD_sf"/>
</dbReference>
<feature type="compositionally biased region" description="Acidic residues" evidence="8">
    <location>
        <begin position="731"/>
        <end position="748"/>
    </location>
</feature>
<evidence type="ECO:0000259" key="10">
    <source>
        <dbReference type="Pfam" id="PF16209"/>
    </source>
</evidence>
<feature type="region of interest" description="Disordered" evidence="8">
    <location>
        <begin position="316"/>
        <end position="345"/>
    </location>
</feature>
<dbReference type="Pfam" id="PF13246">
    <property type="entry name" value="Cation_ATPase"/>
    <property type="match status" value="1"/>
</dbReference>
<dbReference type="SFLD" id="SFLDG00002">
    <property type="entry name" value="C1.7:_P-type_atpase_like"/>
    <property type="match status" value="1"/>
</dbReference>
<evidence type="ECO:0000256" key="1">
    <source>
        <dbReference type="ARBA" id="ARBA00004141"/>
    </source>
</evidence>
<dbReference type="InterPro" id="IPR036412">
    <property type="entry name" value="HAD-like_sf"/>
</dbReference>
<feature type="domain" description="P-type ATPase C-terminal" evidence="11">
    <location>
        <begin position="1673"/>
        <end position="1829"/>
    </location>
</feature>
<keyword evidence="3" id="KW-0479">Metal-binding</keyword>
<proteinExistence type="predicted"/>
<keyword evidence="6 9" id="KW-1133">Transmembrane helix</keyword>
<evidence type="ECO:0000256" key="4">
    <source>
        <dbReference type="ARBA" id="ARBA00022842"/>
    </source>
</evidence>
<feature type="region of interest" description="Disordered" evidence="8">
    <location>
        <begin position="425"/>
        <end position="459"/>
    </location>
</feature>
<feature type="transmembrane region" description="Helical" evidence="9">
    <location>
        <begin position="70"/>
        <end position="91"/>
    </location>
</feature>
<evidence type="ECO:0000259" key="11">
    <source>
        <dbReference type="Pfam" id="PF16212"/>
    </source>
</evidence>
<feature type="transmembrane region" description="Helical" evidence="9">
    <location>
        <begin position="1802"/>
        <end position="1823"/>
    </location>
</feature>
<dbReference type="InterPro" id="IPR008250">
    <property type="entry name" value="ATPase_P-typ_transduc_dom_A_sf"/>
</dbReference>
<keyword evidence="2 9" id="KW-0812">Transmembrane</keyword>
<evidence type="ECO:0000313" key="13">
    <source>
        <dbReference type="Proteomes" id="UP000831156"/>
    </source>
</evidence>
<dbReference type="PANTHER" id="PTHR24092">
    <property type="entry name" value="PROBABLE PHOSPHOLIPID-TRANSPORTING ATPASE"/>
    <property type="match status" value="1"/>
</dbReference>
<sequence>MKILEWISCTIKGKHNENKIYLISNFEFNKDEHEYYIKNAQNKIEEEDLNIDIIYGKKHKNEIRTAKYKLYSFLPLIVFFQFLRLGNLYFLSISMLQLIPEITDSKGMPTYLIPLVFIIVVAMIKEFFEDWQRHKSDNEENSKKTMVFEQGELKEKKWADVKDGDVVKIFSYEYFPADLIVLNCSNKKGIVNIETKNVDGESNVKQKYCLPDISKYFSDDKSAGFCRIELISERPNDNIFDYKGYMILPPLQYKNMKNGKLVHFYNTHYKMDDNKDEHDEKGTGIFINENNKYENNDPHILYNANEQHNFSDMTKNDHNIYDDHHQNGRHDNNDDNNFDNNNNNNNNCFSVDDIKKQVQKEETVDKKKTFFTINNKKKVYDTSSSNNDQITHINNDVISENKPERRRRTLYSKLTFNKSFFNNKNENEKLNKRNSTLSSIGNNNNNNKNNNNDDDNIHNGAYDEEEQKLKKENFFFKEHKRDQKLVQITIDNLVLRGTSLVNTKWIYGLVINTGNRTKLMKNASTKSRQKWSRLEFVYGNHVIVLIICQVFISLIVAIAGVLWMRRKGYTLWYLNLDQTSDSLKTFFITIGSMILLFGSFIPVDLLLIWEVVRLLQGYLINWDNDMYSEKTGRHALSKAGQLLEEMGNVTHIYSDKTGTLTQNVMQLQNIGLGNKGTYGFYDFSNIKENIAKSRHWGSQDPMDPVFEDYDNEENEHGHLNDENKNDHGTNDSDDNNNNNDDENDDEHDDRDKDNDIYCDKDNDIHRDKDNDIYRDKDNDIHRDKDNDIYRDKYNIIHRDKDNGIHGEHNVHNHHYDNYDNYYLNNYQRQNHVKNKPYNDDETNFYRNNNLNKEKTRRSHTFLNPLNWSNTSINTKMKKKKSLFYNKNSLANYESLLNSTYTEDDFIRGENEFVFFNRLLFVNKIYSIRHDVQDQIYFLLLVLSLCHSAMIRNVDIDEMDNNEDDNNNNEKLKIYDKETDMVYTYITQTQPQYDASSPDELALISTSLYLGCEFVNRPNLTTIEIELSSTFAQRFILGEKKFEKFLEKKKIYEKEFDTYFPDVIGCFGKEKKKESIKINENINKGNTKDDYMNNFHMSIPIKNIFGSNKIQYKEEIKSEEKIIKKVVPILSFEILDVFAFDNVRKRMSLIVKNEKKEIFMLVKGADTSVLKLASKNQENIVDHVEHQLHAFATSGLRTLVLGYKHLTENEFTDMYRNHIDARKKSETDKEEYLQEFYEEAENNLIIIGCTGIDDKLQDDVPQVIQDLRDAGMTICVLTGDKLETAINIGHSINILNKQTYNAIFTETDPALLLEQINIHEKNTNAANLLNVDHGTKWWNSVNWENLNLDLRSETILNFMKSNFHGSIKKSIISSNMFNMKNNNSFPSLARQDKVFNSFLESSESFCHNNELDKTKGKEQVHYSQFSITITGEALDVIMKDKILKIKFYTLARSASTLIACRVTPKQKSLLVKENSAFNPRGTSLAIGDGANDVGMILMANVGVGIAGKEGLQAARSSDFTISEFKYLKKLLFVHGRESLRRNSFLVYFCIFRNVSFCLCSMILIFWTGYSAIDAWNPWTKQIINIAFTSLPVIFFVALDKQLPHNILLNNPLLYETSPSTLWPFYSNRKMEFYTNKVKSCYKSFYKFFFFPIRYIPYIQRYTEKIKSWIGKRSKPEKYRTYGTHYLFVYLLFAIWLATVETVIMLHFSTGQAYSSSLKDNHHADIDFNTFSQILYTHHVIAVNIVVVLMTNTWFFISHVVLWVELIATFFFWFIISNTKFFLDIVGADELHGTFEKAHSSGNYYASLIISLYISILPLLILMTYQFIKKPTMEQIVLEQLKLGKFEGLRKYEIKKLAYIDNQKSSNEFNHKGFAFAVEAKEAFWGLVQKAIYKIKMPLLKDETGNIKHKRKS</sequence>
<evidence type="ECO:0000256" key="7">
    <source>
        <dbReference type="ARBA" id="ARBA00023136"/>
    </source>
</evidence>
<evidence type="ECO:0000256" key="6">
    <source>
        <dbReference type="ARBA" id="ARBA00022989"/>
    </source>
</evidence>
<dbReference type="Gene3D" id="3.40.50.1000">
    <property type="entry name" value="HAD superfamily/HAD-like"/>
    <property type="match status" value="2"/>
</dbReference>
<feature type="transmembrane region" description="Helical" evidence="9">
    <location>
        <begin position="1726"/>
        <end position="1747"/>
    </location>
</feature>
<evidence type="ECO:0000256" key="3">
    <source>
        <dbReference type="ARBA" id="ARBA00022723"/>
    </source>
</evidence>
<feature type="compositionally biased region" description="Basic and acidic residues" evidence="8">
    <location>
        <begin position="316"/>
        <end position="333"/>
    </location>
</feature>
<dbReference type="NCBIfam" id="TIGR01494">
    <property type="entry name" value="ATPase_P-type"/>
    <property type="match status" value="1"/>
</dbReference>
<dbReference type="Pfam" id="PF16212">
    <property type="entry name" value="PhoLip_ATPase_C"/>
    <property type="match status" value="2"/>
</dbReference>
<protein>
    <submittedName>
        <fullName evidence="12">P-type ATPase, putative</fullName>
    </submittedName>
</protein>
<dbReference type="SUPFAM" id="SSF81653">
    <property type="entry name" value="Calcium ATPase, transduction domain A"/>
    <property type="match status" value="1"/>
</dbReference>
<dbReference type="EMBL" id="LT969426">
    <property type="protein sequence ID" value="SOV11005.1"/>
    <property type="molecule type" value="Genomic_DNA"/>
</dbReference>
<gene>
    <name evidence="12" type="ORF">PGABG01_0318400</name>
</gene>
<evidence type="ECO:0000256" key="2">
    <source>
        <dbReference type="ARBA" id="ARBA00022692"/>
    </source>
</evidence>
<keyword evidence="4" id="KW-0460">Magnesium</keyword>
<dbReference type="Gene3D" id="2.70.150.10">
    <property type="entry name" value="Calcium-transporting ATPase, cytoplasmic transduction domain A"/>
    <property type="match status" value="2"/>
</dbReference>
<dbReference type="InterPro" id="IPR023299">
    <property type="entry name" value="ATPase_P-typ_cyto_dom_N"/>
</dbReference>
<dbReference type="InterPro" id="IPR018303">
    <property type="entry name" value="ATPase_P-typ_P_site"/>
</dbReference>
<dbReference type="SFLD" id="SFLDS00003">
    <property type="entry name" value="Haloacid_Dehalogenase"/>
    <property type="match status" value="1"/>
</dbReference>
<dbReference type="SUPFAM" id="SSF56784">
    <property type="entry name" value="HAD-like"/>
    <property type="match status" value="1"/>
</dbReference>
<evidence type="ECO:0000256" key="5">
    <source>
        <dbReference type="ARBA" id="ARBA00022967"/>
    </source>
</evidence>
<dbReference type="SUPFAM" id="SSF81660">
    <property type="entry name" value="Metal cation-transporting ATPase, ATP-binding domain N"/>
    <property type="match status" value="1"/>
</dbReference>
<feature type="transmembrane region" description="Helical" evidence="9">
    <location>
        <begin position="1543"/>
        <end position="1568"/>
    </location>
</feature>
<feature type="transmembrane region" description="Helical" evidence="9">
    <location>
        <begin position="585"/>
        <end position="609"/>
    </location>
</feature>
<keyword evidence="7 9" id="KW-0472">Membrane</keyword>
<evidence type="ECO:0000256" key="8">
    <source>
        <dbReference type="SAM" id="MobiDB-lite"/>
    </source>
</evidence>
<keyword evidence="5" id="KW-1278">Translocase</keyword>
<feature type="region of interest" description="Disordered" evidence="8">
    <location>
        <begin position="694"/>
        <end position="784"/>
    </location>
</feature>
<dbReference type="InterPro" id="IPR001757">
    <property type="entry name" value="P_typ_ATPase"/>
</dbReference>
<feature type="domain" description="P-type ATPase N-terminal" evidence="10">
    <location>
        <begin position="59"/>
        <end position="106"/>
    </location>
</feature>
<organism evidence="12 13">
    <name type="scientific">Plasmodium gaboni</name>
    <dbReference type="NCBI Taxonomy" id="647221"/>
    <lineage>
        <taxon>Eukaryota</taxon>
        <taxon>Sar</taxon>
        <taxon>Alveolata</taxon>
        <taxon>Apicomplexa</taxon>
        <taxon>Aconoidasida</taxon>
        <taxon>Haemosporida</taxon>
        <taxon>Plasmodiidae</taxon>
        <taxon>Plasmodium</taxon>
        <taxon>Plasmodium (Laverania)</taxon>
    </lineage>
</organism>
<feature type="compositionally biased region" description="Basic and acidic residues" evidence="8">
    <location>
        <begin position="749"/>
        <end position="784"/>
    </location>
</feature>
<reference evidence="12" key="1">
    <citation type="submission" date="2016-09" db="EMBL/GenBank/DDBJ databases">
        <authorList>
            <consortium name="Pathogen Informatics"/>
            <person name="Sun Q."/>
            <person name="Inoue M."/>
        </authorList>
    </citation>
    <scope>NUCLEOTIDE SEQUENCE</scope>
</reference>
<dbReference type="Gene3D" id="1.20.1110.10">
    <property type="entry name" value="Calcium-transporting ATPase, transmembrane domain"/>
    <property type="match status" value="1"/>
</dbReference>
<dbReference type="PROSITE" id="PS00154">
    <property type="entry name" value="ATPASE_E1_E2"/>
    <property type="match status" value="1"/>
</dbReference>
<feature type="transmembrane region" description="Helical" evidence="9">
    <location>
        <begin position="111"/>
        <end position="128"/>
    </location>
</feature>
<accession>A0ABY1UHJ3</accession>
<dbReference type="PANTHER" id="PTHR24092:SF150">
    <property type="entry name" value="PHOSPHOLIPID-TRANSPORTING ATPASE"/>
    <property type="match status" value="1"/>
</dbReference>
<comment type="subcellular location">
    <subcellularLocation>
        <location evidence="1">Membrane</location>
        <topology evidence="1">Multi-pass membrane protein</topology>
    </subcellularLocation>
</comment>
<dbReference type="SFLD" id="SFLDF00027">
    <property type="entry name" value="p-type_atpase"/>
    <property type="match status" value="1"/>
</dbReference>
<dbReference type="InterPro" id="IPR023298">
    <property type="entry name" value="ATPase_P-typ_TM_dom_sf"/>
</dbReference>
<feature type="transmembrane region" description="Helical" evidence="9">
    <location>
        <begin position="1685"/>
        <end position="1706"/>
    </location>
</feature>
<name>A0ABY1UHJ3_9APIC</name>
<dbReference type="Proteomes" id="UP000831156">
    <property type="component" value="Chromosome 3"/>
</dbReference>
<dbReference type="SUPFAM" id="SSF81665">
    <property type="entry name" value="Calcium ATPase, transmembrane domain M"/>
    <property type="match status" value="1"/>
</dbReference>
<keyword evidence="13" id="KW-1185">Reference proteome</keyword>
<dbReference type="InterPro" id="IPR032630">
    <property type="entry name" value="P_typ_ATPase_c"/>
</dbReference>
<evidence type="ECO:0000256" key="9">
    <source>
        <dbReference type="SAM" id="Phobius"/>
    </source>
</evidence>
<dbReference type="Gene3D" id="3.40.1110.10">
    <property type="entry name" value="Calcium-transporting ATPase, cytoplasmic domain N"/>
    <property type="match status" value="2"/>
</dbReference>
<feature type="domain" description="P-type ATPase C-terminal" evidence="11">
    <location>
        <begin position="1513"/>
        <end position="1649"/>
    </location>
</feature>
<feature type="transmembrane region" description="Helical" evidence="9">
    <location>
        <begin position="1580"/>
        <end position="1597"/>
    </location>
</feature>
<dbReference type="Pfam" id="PF16209">
    <property type="entry name" value="PhoLip_ATPase_N"/>
    <property type="match status" value="1"/>
</dbReference>
<dbReference type="InterPro" id="IPR044492">
    <property type="entry name" value="P_typ_ATPase_HD_dom"/>
</dbReference>
<feature type="transmembrane region" description="Helical" evidence="9">
    <location>
        <begin position="1754"/>
        <end position="1774"/>
    </location>
</feature>
<evidence type="ECO:0000313" key="12">
    <source>
        <dbReference type="EMBL" id="SOV11005.1"/>
    </source>
</evidence>